<sequence length="129" mass="13955">MHINIDLGSFATLRLITRYPTLNASSPETLTTSSMQSRKELVVKDLVGSVSQVIDLESKKIVERNSSEPFGLSRGIPLLTNAVLADYKAQGARWPIAIKVVPLTCNCYGPLIAIGVALFDAIGQPVFLL</sequence>
<name>A0A369KK93_9BACT</name>
<accession>A0A369KK93</accession>
<reference evidence="1" key="1">
    <citation type="submission" date="2018-04" db="EMBL/GenBank/DDBJ databases">
        <title>Draft genome sequence of the Candidatus Spirobacillus cienkowskii, a pathogen of freshwater Daphnia species, reconstructed from hemolymph metagenomic reads.</title>
        <authorList>
            <person name="Bresciani L."/>
            <person name="Lemos L.N."/>
            <person name="Wale N."/>
            <person name="Lin J.Y."/>
            <person name="Fernandes G.R."/>
            <person name="Duffy M.A."/>
            <person name="Rodrigues J.M."/>
        </authorList>
    </citation>
    <scope>NUCLEOTIDE SEQUENCE [LARGE SCALE GENOMIC DNA]</scope>
    <source>
        <strain evidence="1">Binning01</strain>
    </source>
</reference>
<protein>
    <submittedName>
        <fullName evidence="1">Uncharacterized protein</fullName>
    </submittedName>
</protein>
<comment type="caution">
    <text evidence="1">The sequence shown here is derived from an EMBL/GenBank/DDBJ whole genome shotgun (WGS) entry which is preliminary data.</text>
</comment>
<keyword evidence="2" id="KW-1185">Reference proteome</keyword>
<evidence type="ECO:0000313" key="1">
    <source>
        <dbReference type="EMBL" id="RDB35039.1"/>
    </source>
</evidence>
<proteinExistence type="predicted"/>
<dbReference type="AlphaFoldDB" id="A0A369KK93"/>
<evidence type="ECO:0000313" key="2">
    <source>
        <dbReference type="Proteomes" id="UP000253934"/>
    </source>
</evidence>
<gene>
    <name evidence="1" type="ORF">DCC88_12215</name>
</gene>
<dbReference type="EMBL" id="QOVW01000114">
    <property type="protein sequence ID" value="RDB35039.1"/>
    <property type="molecule type" value="Genomic_DNA"/>
</dbReference>
<dbReference type="Proteomes" id="UP000253934">
    <property type="component" value="Unassembled WGS sequence"/>
</dbReference>
<organism evidence="1 2">
    <name type="scientific">Spirobacillus cienkowskii</name>
    <dbReference type="NCBI Taxonomy" id="495820"/>
    <lineage>
        <taxon>Bacteria</taxon>
        <taxon>Pseudomonadati</taxon>
        <taxon>Bdellovibrionota</taxon>
        <taxon>Oligoflexia</taxon>
        <taxon>Silvanigrellales</taxon>
        <taxon>Spirobacillus</taxon>
    </lineage>
</organism>